<protein>
    <recommendedName>
        <fullName evidence="3">DNA polymerase III subunit alpha</fullName>
        <ecNumber evidence="2">2.7.7.7</ecNumber>
    </recommendedName>
</protein>
<dbReference type="InterPro" id="IPR004013">
    <property type="entry name" value="PHP_dom"/>
</dbReference>
<sequence length="1169" mass="132564">MADKFVHLHVHTEYSLLDGLSNIKKLASYVKENDMDAVAITDHGVMYGVIEFYKKMKKEEIKPIIGMEAYTTEGDLRNRPERSKLKNYHLLLLAKNEVGYKNLMKLTSIGHLEGYYYRPRVDRDTLKKYSEGLICTSACPQGEIARALLDSDYKKAREIAIWFLDVFKDDYYLEIQRHEYEKFIKSAENEEIKKNLAELSDNEKLVNDQIIKLSRDLGIPLVATNDAHYIKKQDAEAQDALVCIATGKNVSDLKRLRFIDAQTFYIRTPNEMYELFEDLEDACKNTLLIADKCGINITLDKWYFPKYQLEAKTPEAELDEKSWAGLRQRIEKITPEIKERLTYELDIIKKKGYATYFLIVSDMASWCNENGIVTNTRGSTAGSLTAYSLGIVNINPMIYDLPFERFLTPWRPSPPDIDFDIADDRRDEVINYITGKYGKDKVAQICTFGRMLARASVRDIARVLGFPYATGDRISKIIPIGSQGFPMTIEHALTISPELKNIYENDKDSKKIIDLARHVEGSARHISVHAAGVVIAPSEITNFTPVQLDPEGKKIITQYDMDALDPNVSPGEAVGLLKFDLLGLRNLSILGAVIDIVQRQQEVEIKLIDLPLNDKKTFEMLSKGDTMGVFQLSGAGMTRYLKELKPTRVEDLMAMVALYRPGPMSQIPEYIERKNNPQKVTYFDNRMKEYLDKSYGLLVYQDDVFLTAINIAGYTWEEADKFRKAVGKKIPQEMEKQRDRFIDGAVKNGTTKDKAEELFKLIEPFSGYGFNKAHAASYGMVAYWTGYMKANYPVEFMAALLTAESKDSEKISSAVHECRRMGMKVLPPDINESDVGFKIVLDNDSLEKKAIRFGFDAIKNVGKAAIDAILEARSESSFMTFTDFLSRVDARRVNKKVLESLIKVGALSKFGGRAALIGSIDAVRERVGKPKGPTNQEGLFQEDDIKKASISELIEKIANVNEFNEDEIQALERQLLGFSLSAKPINEILEPIEHMATHKIQEIFSDTQPDLSVRIAAIVSDVRVIITKKSGQEMAFVKVRDETGVIELVVFPKVFQSTRNAWVDNRPLVISGRVDTRDEEPSILVNEISTQEEAENLKGRLFIKIPKETHVDSLRKLKEIFLENPGKQSVTLIFEAGSRRTVDLPVRISWSEDLSRQISNILELKNSLD</sequence>
<comment type="subcellular location">
    <subcellularLocation>
        <location evidence="1">Cytoplasm</location>
    </subcellularLocation>
</comment>
<dbReference type="InterPro" id="IPR016195">
    <property type="entry name" value="Pol/histidinol_Pase-like"/>
</dbReference>
<dbReference type="InterPro" id="IPR003141">
    <property type="entry name" value="Pol/His_phosphatase_N"/>
</dbReference>
<dbReference type="GO" id="GO:0006260">
    <property type="term" value="P:DNA replication"/>
    <property type="evidence" value="ECO:0007669"/>
    <property type="project" value="UniProtKB-KW"/>
</dbReference>
<dbReference type="GO" id="GO:0003887">
    <property type="term" value="F:DNA-directed DNA polymerase activity"/>
    <property type="evidence" value="ECO:0007669"/>
    <property type="project" value="UniProtKB-KW"/>
</dbReference>
<gene>
    <name evidence="10" type="ORF">A2893_05380</name>
</gene>
<dbReference type="GO" id="GO:0003676">
    <property type="term" value="F:nucleic acid binding"/>
    <property type="evidence" value="ECO:0007669"/>
    <property type="project" value="InterPro"/>
</dbReference>
<dbReference type="Pfam" id="PF14579">
    <property type="entry name" value="HHH_6"/>
    <property type="match status" value="1"/>
</dbReference>
<dbReference type="STRING" id="1802521.A2893_05380"/>
<comment type="catalytic activity">
    <reaction evidence="8">
        <text>DNA(n) + a 2'-deoxyribonucleoside 5'-triphosphate = DNA(n+1) + diphosphate</text>
        <dbReference type="Rhea" id="RHEA:22508"/>
        <dbReference type="Rhea" id="RHEA-COMP:17339"/>
        <dbReference type="Rhea" id="RHEA-COMP:17340"/>
        <dbReference type="ChEBI" id="CHEBI:33019"/>
        <dbReference type="ChEBI" id="CHEBI:61560"/>
        <dbReference type="ChEBI" id="CHEBI:173112"/>
        <dbReference type="EC" id="2.7.7.7"/>
    </reaction>
</comment>
<dbReference type="InterPro" id="IPR041931">
    <property type="entry name" value="DNA_pol3_alpha_thumb_dom"/>
</dbReference>
<keyword evidence="5" id="KW-0548">Nucleotidyltransferase</keyword>
<dbReference type="EMBL" id="MGHH01000007">
    <property type="protein sequence ID" value="OGM65055.1"/>
    <property type="molecule type" value="Genomic_DNA"/>
</dbReference>
<dbReference type="InterPro" id="IPR004805">
    <property type="entry name" value="DnaE2/DnaE/PolC"/>
</dbReference>
<dbReference type="SMART" id="SM00481">
    <property type="entry name" value="POLIIIAc"/>
    <property type="match status" value="1"/>
</dbReference>
<dbReference type="GO" id="GO:0005737">
    <property type="term" value="C:cytoplasm"/>
    <property type="evidence" value="ECO:0007669"/>
    <property type="project" value="UniProtKB-SubCell"/>
</dbReference>
<evidence type="ECO:0000256" key="2">
    <source>
        <dbReference type="ARBA" id="ARBA00012417"/>
    </source>
</evidence>
<comment type="caution">
    <text evidence="10">The sequence shown here is derived from an EMBL/GenBank/DDBJ whole genome shotgun (WGS) entry which is preliminary data.</text>
</comment>
<name>A0A1F8BNX9_9BACT</name>
<evidence type="ECO:0000256" key="4">
    <source>
        <dbReference type="ARBA" id="ARBA00022679"/>
    </source>
</evidence>
<keyword evidence="7" id="KW-0239">DNA-directed DNA polymerase</keyword>
<dbReference type="Pfam" id="PF01336">
    <property type="entry name" value="tRNA_anti-codon"/>
    <property type="match status" value="1"/>
</dbReference>
<dbReference type="GO" id="GO:0008408">
    <property type="term" value="F:3'-5' exonuclease activity"/>
    <property type="evidence" value="ECO:0007669"/>
    <property type="project" value="InterPro"/>
</dbReference>
<evidence type="ECO:0000256" key="7">
    <source>
        <dbReference type="ARBA" id="ARBA00022932"/>
    </source>
</evidence>
<evidence type="ECO:0000256" key="3">
    <source>
        <dbReference type="ARBA" id="ARBA00019114"/>
    </source>
</evidence>
<dbReference type="NCBIfam" id="TIGR00594">
    <property type="entry name" value="polc"/>
    <property type="match status" value="1"/>
</dbReference>
<dbReference type="Gene3D" id="3.20.20.140">
    <property type="entry name" value="Metal-dependent hydrolases"/>
    <property type="match status" value="1"/>
</dbReference>
<dbReference type="EC" id="2.7.7.7" evidence="2"/>
<dbReference type="InterPro" id="IPR011708">
    <property type="entry name" value="DNA_pol3_alpha_NTPase_dom"/>
</dbReference>
<dbReference type="PANTHER" id="PTHR32294:SF0">
    <property type="entry name" value="DNA POLYMERASE III SUBUNIT ALPHA"/>
    <property type="match status" value="1"/>
</dbReference>
<proteinExistence type="predicted"/>
<accession>A0A1F8BNX9</accession>
<evidence type="ECO:0000256" key="6">
    <source>
        <dbReference type="ARBA" id="ARBA00022705"/>
    </source>
</evidence>
<evidence type="ECO:0000256" key="8">
    <source>
        <dbReference type="ARBA" id="ARBA00049244"/>
    </source>
</evidence>
<evidence type="ECO:0000256" key="1">
    <source>
        <dbReference type="ARBA" id="ARBA00004496"/>
    </source>
</evidence>
<feature type="domain" description="Polymerase/histidinol phosphatase N-terminal" evidence="9">
    <location>
        <begin position="6"/>
        <end position="73"/>
    </location>
</feature>
<evidence type="ECO:0000259" key="9">
    <source>
        <dbReference type="SMART" id="SM00481"/>
    </source>
</evidence>
<evidence type="ECO:0000256" key="5">
    <source>
        <dbReference type="ARBA" id="ARBA00022695"/>
    </source>
</evidence>
<dbReference type="InterPro" id="IPR004365">
    <property type="entry name" value="NA-bd_OB_tRNA"/>
</dbReference>
<keyword evidence="6" id="KW-0235">DNA replication</keyword>
<dbReference type="Proteomes" id="UP000176725">
    <property type="component" value="Unassembled WGS sequence"/>
</dbReference>
<dbReference type="InterPro" id="IPR040982">
    <property type="entry name" value="DNA_pol3_finger"/>
</dbReference>
<evidence type="ECO:0000313" key="11">
    <source>
        <dbReference type="Proteomes" id="UP000176725"/>
    </source>
</evidence>
<dbReference type="PANTHER" id="PTHR32294">
    <property type="entry name" value="DNA POLYMERASE III SUBUNIT ALPHA"/>
    <property type="match status" value="1"/>
</dbReference>
<dbReference type="NCBIfam" id="NF004226">
    <property type="entry name" value="PRK05673.1"/>
    <property type="match status" value="1"/>
</dbReference>
<evidence type="ECO:0000313" key="10">
    <source>
        <dbReference type="EMBL" id="OGM65055.1"/>
    </source>
</evidence>
<dbReference type="Gene3D" id="1.10.10.1600">
    <property type="entry name" value="Bacterial DNA polymerase III alpha subunit, thumb domain"/>
    <property type="match status" value="1"/>
</dbReference>
<dbReference type="CDD" id="cd12113">
    <property type="entry name" value="PHP_PolIIIA_DnaE3"/>
    <property type="match status" value="1"/>
</dbReference>
<dbReference type="InterPro" id="IPR029460">
    <property type="entry name" value="DNAPol_HHH"/>
</dbReference>
<keyword evidence="4" id="KW-0808">Transferase</keyword>
<dbReference type="Gene3D" id="1.10.150.870">
    <property type="match status" value="1"/>
</dbReference>
<dbReference type="SUPFAM" id="SSF89550">
    <property type="entry name" value="PHP domain-like"/>
    <property type="match status" value="1"/>
</dbReference>
<dbReference type="AlphaFoldDB" id="A0A1F8BNX9"/>
<dbReference type="Pfam" id="PF07733">
    <property type="entry name" value="DNA_pol3_alpha"/>
    <property type="match status" value="1"/>
</dbReference>
<dbReference type="Pfam" id="PF17657">
    <property type="entry name" value="DNA_pol3_finger"/>
    <property type="match status" value="1"/>
</dbReference>
<dbReference type="CDD" id="cd04485">
    <property type="entry name" value="DnaE_OBF"/>
    <property type="match status" value="1"/>
</dbReference>
<organism evidence="10 11">
    <name type="scientific">Candidatus Woesebacteria bacterium RIFCSPLOWO2_01_FULL_39_25</name>
    <dbReference type="NCBI Taxonomy" id="1802521"/>
    <lineage>
        <taxon>Bacteria</taxon>
        <taxon>Candidatus Woeseibacteriota</taxon>
    </lineage>
</organism>
<dbReference type="Pfam" id="PF02811">
    <property type="entry name" value="PHP"/>
    <property type="match status" value="1"/>
</dbReference>
<reference evidence="10 11" key="1">
    <citation type="journal article" date="2016" name="Nat. Commun.">
        <title>Thousands of microbial genomes shed light on interconnected biogeochemical processes in an aquifer system.</title>
        <authorList>
            <person name="Anantharaman K."/>
            <person name="Brown C.T."/>
            <person name="Hug L.A."/>
            <person name="Sharon I."/>
            <person name="Castelle C.J."/>
            <person name="Probst A.J."/>
            <person name="Thomas B.C."/>
            <person name="Singh A."/>
            <person name="Wilkins M.J."/>
            <person name="Karaoz U."/>
            <person name="Brodie E.L."/>
            <person name="Williams K.H."/>
            <person name="Hubbard S.S."/>
            <person name="Banfield J.F."/>
        </authorList>
    </citation>
    <scope>NUCLEOTIDE SEQUENCE [LARGE SCALE GENOMIC DNA]</scope>
</reference>